<comment type="similarity">
    <text evidence="7">Belongs to the binding-protein-dependent transport system permease family.</text>
</comment>
<sequence>MEKGQAAAALNITETVRNNHILFVPAVFLTAFTIQREYAKPLTEGIDGLLVLLLILVTLLLGSALYASVSESFRKTYRHNLPFWFTVLGLFVFYDLITELYVVLNPDYFPSPYRIVTVLISDSGVIAKSVAHSLFLLAQGYFLGALAGLLTGVLAGSFSLSRYWLMPLIKLIGPIPATAWLPIAIVAFPTSFSAALFLIAVSVWFPVSVMTASGVMNVSSGVIEAGRILGAGRVRLALFVAFPAALPTIFTGLFMGLGSSFLTLVAAEMAGVKAGIGFYIVWARDYADYARIYASLIVASIIFFTIMTLLFKLRDKVLSWQKELIKW</sequence>
<evidence type="ECO:0000256" key="7">
    <source>
        <dbReference type="RuleBase" id="RU363032"/>
    </source>
</evidence>
<feature type="transmembrane region" description="Helical" evidence="7">
    <location>
        <begin position="194"/>
        <end position="215"/>
    </location>
</feature>
<keyword evidence="6 7" id="KW-0472">Membrane</keyword>
<dbReference type="RefSeq" id="WP_165871281.1">
    <property type="nucleotide sequence ID" value="NZ_JBLJBI010000060.1"/>
</dbReference>
<keyword evidence="3" id="KW-1003">Cell membrane</keyword>
<feature type="transmembrane region" description="Helical" evidence="7">
    <location>
        <begin position="293"/>
        <end position="311"/>
    </location>
</feature>
<feature type="transmembrane region" description="Helical" evidence="7">
    <location>
        <begin position="236"/>
        <end position="255"/>
    </location>
</feature>
<dbReference type="PROSITE" id="PS50928">
    <property type="entry name" value="ABC_TM1"/>
    <property type="match status" value="1"/>
</dbReference>
<evidence type="ECO:0000256" key="6">
    <source>
        <dbReference type="ARBA" id="ARBA00023136"/>
    </source>
</evidence>
<feature type="transmembrane region" description="Helical" evidence="7">
    <location>
        <begin position="81"/>
        <end position="104"/>
    </location>
</feature>
<keyword evidence="10" id="KW-1185">Reference proteome</keyword>
<dbReference type="Pfam" id="PF00528">
    <property type="entry name" value="BPD_transp_1"/>
    <property type="match status" value="1"/>
</dbReference>
<accession>A0A4R1K6N0</accession>
<dbReference type="SUPFAM" id="SSF161098">
    <property type="entry name" value="MetI-like"/>
    <property type="match status" value="1"/>
</dbReference>
<dbReference type="InterPro" id="IPR035906">
    <property type="entry name" value="MetI-like_sf"/>
</dbReference>
<evidence type="ECO:0000259" key="8">
    <source>
        <dbReference type="PROSITE" id="PS50928"/>
    </source>
</evidence>
<evidence type="ECO:0000313" key="10">
    <source>
        <dbReference type="Proteomes" id="UP000294614"/>
    </source>
</evidence>
<keyword evidence="5 7" id="KW-1133">Transmembrane helix</keyword>
<reference evidence="9 10" key="1">
    <citation type="submission" date="2019-03" db="EMBL/GenBank/DDBJ databases">
        <title>Genomic Encyclopedia of Type Strains, Phase IV (KMG-IV): sequencing the most valuable type-strain genomes for metagenomic binning, comparative biology and taxonomic classification.</title>
        <authorList>
            <person name="Goeker M."/>
        </authorList>
    </citation>
    <scope>NUCLEOTIDE SEQUENCE [LARGE SCALE GENOMIC DNA]</scope>
    <source>
        <strain evidence="9 10">DSM 24984</strain>
    </source>
</reference>
<evidence type="ECO:0000256" key="3">
    <source>
        <dbReference type="ARBA" id="ARBA00022475"/>
    </source>
</evidence>
<keyword evidence="4 7" id="KW-0812">Transmembrane</keyword>
<evidence type="ECO:0000256" key="2">
    <source>
        <dbReference type="ARBA" id="ARBA00022448"/>
    </source>
</evidence>
<dbReference type="PANTHER" id="PTHR30151:SF0">
    <property type="entry name" value="ABC TRANSPORTER PERMEASE PROTEIN MJ0413-RELATED"/>
    <property type="match status" value="1"/>
</dbReference>
<feature type="domain" description="ABC transmembrane type-1" evidence="8">
    <location>
        <begin position="130"/>
        <end position="314"/>
    </location>
</feature>
<comment type="caution">
    <text evidence="9">The sequence shown here is derived from an EMBL/GenBank/DDBJ whole genome shotgun (WGS) entry which is preliminary data.</text>
</comment>
<protein>
    <submittedName>
        <fullName evidence="9">NitT/TauT family transport system permease protein</fullName>
    </submittedName>
</protein>
<feature type="transmembrane region" description="Helical" evidence="7">
    <location>
        <begin position="50"/>
        <end position="69"/>
    </location>
</feature>
<name>A0A4R1K6N0_9BACT</name>
<feature type="transmembrane region" description="Helical" evidence="7">
    <location>
        <begin position="21"/>
        <end position="38"/>
    </location>
</feature>
<dbReference type="Proteomes" id="UP000294614">
    <property type="component" value="Unassembled WGS sequence"/>
</dbReference>
<evidence type="ECO:0000256" key="5">
    <source>
        <dbReference type="ARBA" id="ARBA00022989"/>
    </source>
</evidence>
<dbReference type="AlphaFoldDB" id="A0A4R1K6N0"/>
<proteinExistence type="inferred from homology"/>
<dbReference type="GO" id="GO:0055085">
    <property type="term" value="P:transmembrane transport"/>
    <property type="evidence" value="ECO:0007669"/>
    <property type="project" value="InterPro"/>
</dbReference>
<feature type="transmembrane region" description="Helical" evidence="7">
    <location>
        <begin position="134"/>
        <end position="156"/>
    </location>
</feature>
<evidence type="ECO:0000256" key="1">
    <source>
        <dbReference type="ARBA" id="ARBA00004651"/>
    </source>
</evidence>
<organism evidence="9 10">
    <name type="scientific">Seleniivibrio woodruffii</name>
    <dbReference type="NCBI Taxonomy" id="1078050"/>
    <lineage>
        <taxon>Bacteria</taxon>
        <taxon>Pseudomonadati</taxon>
        <taxon>Deferribacterota</taxon>
        <taxon>Deferribacteres</taxon>
        <taxon>Deferribacterales</taxon>
        <taxon>Geovibrionaceae</taxon>
        <taxon>Seleniivibrio</taxon>
    </lineage>
</organism>
<feature type="transmembrane region" description="Helical" evidence="7">
    <location>
        <begin position="261"/>
        <end position="281"/>
    </location>
</feature>
<evidence type="ECO:0000313" key="9">
    <source>
        <dbReference type="EMBL" id="TCK59882.1"/>
    </source>
</evidence>
<evidence type="ECO:0000256" key="4">
    <source>
        <dbReference type="ARBA" id="ARBA00022692"/>
    </source>
</evidence>
<keyword evidence="2 7" id="KW-0813">Transport</keyword>
<dbReference type="GO" id="GO:0005886">
    <property type="term" value="C:plasma membrane"/>
    <property type="evidence" value="ECO:0007669"/>
    <property type="project" value="UniProtKB-SubCell"/>
</dbReference>
<comment type="subcellular location">
    <subcellularLocation>
        <location evidence="1 7">Cell membrane</location>
        <topology evidence="1 7">Multi-pass membrane protein</topology>
    </subcellularLocation>
</comment>
<gene>
    <name evidence="9" type="ORF">C8D98_2049</name>
</gene>
<feature type="transmembrane region" description="Helical" evidence="7">
    <location>
        <begin position="168"/>
        <end position="188"/>
    </location>
</feature>
<dbReference type="InterPro" id="IPR000515">
    <property type="entry name" value="MetI-like"/>
</dbReference>
<dbReference type="EMBL" id="SMGG01000005">
    <property type="protein sequence ID" value="TCK59882.1"/>
    <property type="molecule type" value="Genomic_DNA"/>
</dbReference>
<dbReference type="CDD" id="cd06261">
    <property type="entry name" value="TM_PBP2"/>
    <property type="match status" value="1"/>
</dbReference>
<dbReference type="PANTHER" id="PTHR30151">
    <property type="entry name" value="ALKANE SULFONATE ABC TRANSPORTER-RELATED, MEMBRANE SUBUNIT"/>
    <property type="match status" value="1"/>
</dbReference>
<dbReference type="Gene3D" id="1.10.3720.10">
    <property type="entry name" value="MetI-like"/>
    <property type="match status" value="1"/>
</dbReference>